<evidence type="ECO:0000313" key="1">
    <source>
        <dbReference type="EMBL" id="OMO52488.1"/>
    </source>
</evidence>
<protein>
    <submittedName>
        <fullName evidence="1">Pectinesterase 68-like protein</fullName>
    </submittedName>
</protein>
<organism evidence="1 2">
    <name type="scientific">Corchorus olitorius</name>
    <dbReference type="NCBI Taxonomy" id="93759"/>
    <lineage>
        <taxon>Eukaryota</taxon>
        <taxon>Viridiplantae</taxon>
        <taxon>Streptophyta</taxon>
        <taxon>Embryophyta</taxon>
        <taxon>Tracheophyta</taxon>
        <taxon>Spermatophyta</taxon>
        <taxon>Magnoliopsida</taxon>
        <taxon>eudicotyledons</taxon>
        <taxon>Gunneridae</taxon>
        <taxon>Pentapetalae</taxon>
        <taxon>rosids</taxon>
        <taxon>malvids</taxon>
        <taxon>Malvales</taxon>
        <taxon>Malvaceae</taxon>
        <taxon>Grewioideae</taxon>
        <taxon>Apeibeae</taxon>
        <taxon>Corchorus</taxon>
    </lineage>
</organism>
<dbReference type="AlphaFoldDB" id="A0A1R3G319"/>
<evidence type="ECO:0000313" key="2">
    <source>
        <dbReference type="Proteomes" id="UP000187203"/>
    </source>
</evidence>
<accession>A0A1R3G319</accession>
<gene>
    <name evidence="1" type="ORF">COLO4_37175</name>
</gene>
<sequence length="36" mass="4153">MRTVFFGVYKCWGPAAAAVRGVSWARDWISLRPIHF</sequence>
<reference evidence="2" key="1">
    <citation type="submission" date="2013-09" db="EMBL/GenBank/DDBJ databases">
        <title>Corchorus olitorius genome sequencing.</title>
        <authorList>
            <person name="Alam M."/>
            <person name="Haque M.S."/>
            <person name="Islam M.S."/>
            <person name="Emdad E.M."/>
            <person name="Islam M.M."/>
            <person name="Ahmed B."/>
            <person name="Halim A."/>
            <person name="Hossen Q.M.M."/>
            <person name="Hossain M.Z."/>
            <person name="Ahmed R."/>
            <person name="Khan M.M."/>
            <person name="Islam R."/>
            <person name="Rashid M.M."/>
            <person name="Khan S.A."/>
            <person name="Rahman M.S."/>
            <person name="Alam M."/>
            <person name="Yahiya A.S."/>
            <person name="Khan M.S."/>
            <person name="Azam M.S."/>
            <person name="Haque T."/>
            <person name="Lashkar M.Z.H."/>
            <person name="Akhand A.I."/>
            <person name="Morshed G."/>
            <person name="Roy S."/>
            <person name="Uddin K.S."/>
            <person name="Rabeya T."/>
            <person name="Hossain A.S."/>
            <person name="Chowdhury A."/>
            <person name="Snigdha A.R."/>
            <person name="Mortoza M.S."/>
            <person name="Matin S.A."/>
            <person name="Hoque S.M.E."/>
            <person name="Islam M.K."/>
            <person name="Roy D.K."/>
            <person name="Haider R."/>
            <person name="Moosa M.M."/>
            <person name="Elias S.M."/>
            <person name="Hasan A.M."/>
            <person name="Jahan S."/>
            <person name="Shafiuddin M."/>
            <person name="Mahmood N."/>
            <person name="Shommy N.S."/>
        </authorList>
    </citation>
    <scope>NUCLEOTIDE SEQUENCE [LARGE SCALE GENOMIC DNA]</scope>
    <source>
        <strain evidence="2">cv. O-4</strain>
    </source>
</reference>
<dbReference type="Proteomes" id="UP000187203">
    <property type="component" value="Unassembled WGS sequence"/>
</dbReference>
<proteinExistence type="predicted"/>
<keyword evidence="2" id="KW-1185">Reference proteome</keyword>
<name>A0A1R3G319_9ROSI</name>
<comment type="caution">
    <text evidence="1">The sequence shown here is derived from an EMBL/GenBank/DDBJ whole genome shotgun (WGS) entry which is preliminary data.</text>
</comment>
<dbReference type="EMBL" id="AWUE01023851">
    <property type="protein sequence ID" value="OMO52488.1"/>
    <property type="molecule type" value="Genomic_DNA"/>
</dbReference>